<reference evidence="1" key="1">
    <citation type="submission" date="2024-07" db="EMBL/GenBank/DDBJ databases">
        <title>Complete genome sequence of Verrucomicrobiaceae bacterium NT6N.</title>
        <authorList>
            <person name="Huang C."/>
            <person name="Takami H."/>
            <person name="Hamasaki K."/>
        </authorList>
    </citation>
    <scope>NUCLEOTIDE SEQUENCE</scope>
    <source>
        <strain evidence="1">NT6N</strain>
    </source>
</reference>
<dbReference type="PANTHER" id="PTHR30164:SF2">
    <property type="entry name" value="PROTEIN MTFA"/>
    <property type="match status" value="1"/>
</dbReference>
<dbReference type="AlphaFoldDB" id="A0AAT9FGK0"/>
<protein>
    <recommendedName>
        <fullName evidence="2">Zinc-dependent peptidase</fullName>
    </recommendedName>
</protein>
<organism evidence="1">
    <name type="scientific">Oceaniferula spumae</name>
    <dbReference type="NCBI Taxonomy" id="2979115"/>
    <lineage>
        <taxon>Bacteria</taxon>
        <taxon>Pseudomonadati</taxon>
        <taxon>Verrucomicrobiota</taxon>
        <taxon>Verrucomicrobiia</taxon>
        <taxon>Verrucomicrobiales</taxon>
        <taxon>Verrucomicrobiaceae</taxon>
        <taxon>Oceaniferula</taxon>
    </lineage>
</organism>
<sequence>MRMRLDKSQRRELSEDFPTFARLPESLRDELEGLMHVFLDEKSFEACGGMEEVSEHMRRVIAAEACLLLVNRKHDYYRKLRSILLYPSAYKARNEHGGDDVRLGESWSSGSVVLAWDSVVAGGRNEEDGSNVTLHEFAHQLDQDDGAADGVPELSGGAGSYREWAQVFSKAFEKFQRKLEKGKRTVIDPYGATNPAEFFAVATETFYEKPDQLRESYPDVYEQLRHYYNVDPMEWE</sequence>
<dbReference type="GO" id="GO:0005829">
    <property type="term" value="C:cytosol"/>
    <property type="evidence" value="ECO:0007669"/>
    <property type="project" value="TreeGrafter"/>
</dbReference>
<dbReference type="EMBL" id="AP026866">
    <property type="protein sequence ID" value="BDS05116.1"/>
    <property type="molecule type" value="Genomic_DNA"/>
</dbReference>
<dbReference type="Gene3D" id="3.40.390.10">
    <property type="entry name" value="Collagenase (Catalytic Domain)"/>
    <property type="match status" value="1"/>
</dbReference>
<proteinExistence type="predicted"/>
<dbReference type="InterPro" id="IPR024079">
    <property type="entry name" value="MetalloPept_cat_dom_sf"/>
</dbReference>
<dbReference type="SUPFAM" id="SSF55486">
    <property type="entry name" value="Metalloproteases ('zincins'), catalytic domain"/>
    <property type="match status" value="1"/>
</dbReference>
<dbReference type="CDD" id="cd20169">
    <property type="entry name" value="Peptidase_M90_mtfA"/>
    <property type="match status" value="1"/>
</dbReference>
<dbReference type="InterPro" id="IPR042252">
    <property type="entry name" value="MtfA_N"/>
</dbReference>
<dbReference type="PANTHER" id="PTHR30164">
    <property type="entry name" value="MTFA PEPTIDASE"/>
    <property type="match status" value="1"/>
</dbReference>
<name>A0AAT9FGK0_9BACT</name>
<dbReference type="InterPro" id="IPR010384">
    <property type="entry name" value="MtfA_fam"/>
</dbReference>
<dbReference type="GO" id="GO:0004177">
    <property type="term" value="F:aminopeptidase activity"/>
    <property type="evidence" value="ECO:0007669"/>
    <property type="project" value="TreeGrafter"/>
</dbReference>
<dbReference type="KEGG" id="osu:NT6N_01560"/>
<evidence type="ECO:0000313" key="1">
    <source>
        <dbReference type="EMBL" id="BDS05116.1"/>
    </source>
</evidence>
<dbReference type="GO" id="GO:0008237">
    <property type="term" value="F:metallopeptidase activity"/>
    <property type="evidence" value="ECO:0007669"/>
    <property type="project" value="InterPro"/>
</dbReference>
<dbReference type="Gene3D" id="1.10.472.150">
    <property type="entry name" value="Glucose-regulated metallo-peptidase M90, N-terminal domain"/>
    <property type="match status" value="1"/>
</dbReference>
<evidence type="ECO:0008006" key="2">
    <source>
        <dbReference type="Google" id="ProtNLM"/>
    </source>
</evidence>
<dbReference type="Pfam" id="PF06167">
    <property type="entry name" value="Peptidase_M90"/>
    <property type="match status" value="1"/>
</dbReference>
<gene>
    <name evidence="1" type="ORF">NT6N_01560</name>
</gene>
<accession>A0AAT9FGK0</accession>